<sequence length="342" mass="35494">MSLLMTRSPFPDPEALRRACLSPRPADEDAARAVSERDAQLTKPAGSLGRLEELVAWLAHWQHRAPPTLEHVQCLVFAGNHGVVAQGVSAWPAEVTGLMTHNFRNGGAAINQLAQNAQARLDVIELEDLRPTGDFTKEPAMTPDTFLRIVNTGFSAVDPQADLVCLGEMGIGNTTTASALAAALFGGNTSCWVGPGAGSDAAGMERKIAALGAGLAYHYSTMAEPLEIARCLGGHELAAIMGAILAARKHGIPVLLDGFVCTAAAAPLFRLHPDGLAHCRIAHSSAEPGHARLAAALGQAPLLDFGLRLGEASGAALAVPLLRGALACHTGMHSFAEAGIGI</sequence>
<dbReference type="CDD" id="cd02439">
    <property type="entry name" value="DMB-PRT_CobT"/>
    <property type="match status" value="1"/>
</dbReference>
<dbReference type="Gene3D" id="3.40.50.10210">
    <property type="match status" value="1"/>
</dbReference>
<evidence type="ECO:0000256" key="4">
    <source>
        <dbReference type="ARBA" id="ARBA00015486"/>
    </source>
</evidence>
<keyword evidence="12" id="KW-1185">Reference proteome</keyword>
<dbReference type="GO" id="GO:0008939">
    <property type="term" value="F:nicotinate-nucleotide-dimethylbenzimidazole phosphoribosyltransferase activity"/>
    <property type="evidence" value="ECO:0007669"/>
    <property type="project" value="UniProtKB-UniRule"/>
</dbReference>
<accession>A0A511XKN5</accession>
<evidence type="ECO:0000256" key="7">
    <source>
        <dbReference type="ARBA" id="ARBA00022679"/>
    </source>
</evidence>
<comment type="caution">
    <text evidence="11">The sequence shown here is derived from an EMBL/GenBank/DDBJ whole genome shotgun (WGS) entry which is preliminary data.</text>
</comment>
<dbReference type="InterPro" id="IPR023195">
    <property type="entry name" value="Nict_dMeBzImd_PRibTrfase_N"/>
</dbReference>
<comment type="function">
    <text evidence="10">Catalyzes the synthesis of alpha-ribazole-5'-phosphate from nicotinate mononucleotide (NAMN) and 5,6-dimethylbenzimidazole (DMB).</text>
</comment>
<dbReference type="Pfam" id="PF02277">
    <property type="entry name" value="DBI_PRT"/>
    <property type="match status" value="1"/>
</dbReference>
<comment type="pathway">
    <text evidence="1 10">Nucleoside biosynthesis; alpha-ribazole biosynthesis; alpha-ribazole from 5,6-dimethylbenzimidazole: step 1/2.</text>
</comment>
<feature type="active site" description="Proton acceptor" evidence="10">
    <location>
        <position position="311"/>
    </location>
</feature>
<dbReference type="EC" id="2.4.2.21" evidence="3 10"/>
<keyword evidence="6 10" id="KW-0328">Glycosyltransferase</keyword>
<organism evidence="11 12">
    <name type="scientific">Acetobacter oeni</name>
    <dbReference type="NCBI Taxonomy" id="304077"/>
    <lineage>
        <taxon>Bacteria</taxon>
        <taxon>Pseudomonadati</taxon>
        <taxon>Pseudomonadota</taxon>
        <taxon>Alphaproteobacteria</taxon>
        <taxon>Acetobacterales</taxon>
        <taxon>Acetobacteraceae</taxon>
        <taxon>Acetobacter</taxon>
    </lineage>
</organism>
<dbReference type="Proteomes" id="UP000321746">
    <property type="component" value="Unassembled WGS sequence"/>
</dbReference>
<dbReference type="NCBIfam" id="TIGR03160">
    <property type="entry name" value="cobT_DBIPRT"/>
    <property type="match status" value="1"/>
</dbReference>
<evidence type="ECO:0000256" key="10">
    <source>
        <dbReference type="HAMAP-Rule" id="MF_00230"/>
    </source>
</evidence>
<dbReference type="InterPro" id="IPR017846">
    <property type="entry name" value="Nict_dMeBzImd_PRibTrfase_bact"/>
</dbReference>
<dbReference type="SUPFAM" id="SSF52733">
    <property type="entry name" value="Nicotinate mononucleotide:5,6-dimethylbenzimidazole phosphoribosyltransferase (CobT)"/>
    <property type="match status" value="1"/>
</dbReference>
<evidence type="ECO:0000256" key="3">
    <source>
        <dbReference type="ARBA" id="ARBA00011991"/>
    </source>
</evidence>
<dbReference type="InterPro" id="IPR003200">
    <property type="entry name" value="Nict_dMeBzImd_PRibTrfase"/>
</dbReference>
<evidence type="ECO:0000256" key="9">
    <source>
        <dbReference type="ARBA" id="ARBA00047340"/>
    </source>
</evidence>
<dbReference type="GO" id="GO:0009236">
    <property type="term" value="P:cobalamin biosynthetic process"/>
    <property type="evidence" value="ECO:0007669"/>
    <property type="project" value="UniProtKB-UniRule"/>
</dbReference>
<comment type="catalytic activity">
    <reaction evidence="9 10">
        <text>5,6-dimethylbenzimidazole + nicotinate beta-D-ribonucleotide = alpha-ribazole 5'-phosphate + nicotinate + H(+)</text>
        <dbReference type="Rhea" id="RHEA:11196"/>
        <dbReference type="ChEBI" id="CHEBI:15378"/>
        <dbReference type="ChEBI" id="CHEBI:15890"/>
        <dbReference type="ChEBI" id="CHEBI:32544"/>
        <dbReference type="ChEBI" id="CHEBI:57502"/>
        <dbReference type="ChEBI" id="CHEBI:57918"/>
        <dbReference type="EC" id="2.4.2.21"/>
    </reaction>
</comment>
<proteinExistence type="inferred from homology"/>
<dbReference type="RefSeq" id="WP_242012011.1">
    <property type="nucleotide sequence ID" value="NZ_BJYG01000021.1"/>
</dbReference>
<evidence type="ECO:0000256" key="5">
    <source>
        <dbReference type="ARBA" id="ARBA00022573"/>
    </source>
</evidence>
<evidence type="ECO:0000313" key="11">
    <source>
        <dbReference type="EMBL" id="GEN63515.1"/>
    </source>
</evidence>
<name>A0A511XKN5_9PROT</name>
<gene>
    <name evidence="10 11" type="primary">cobT</name>
    <name evidence="11" type="ORF">AOE01nite_17390</name>
</gene>
<keyword evidence="5 10" id="KW-0169">Cobalamin biosynthesis</keyword>
<protein>
    <recommendedName>
        <fullName evidence="4 10">Nicotinate-nucleotide--dimethylbenzimidazole phosphoribosyltransferase</fullName>
        <shortName evidence="10">NN:DBI PRT</shortName>
        <ecNumber evidence="3 10">2.4.2.21</ecNumber>
    </recommendedName>
    <alternativeName>
        <fullName evidence="8 10">N(1)-alpha-phosphoribosyltransferase</fullName>
    </alternativeName>
</protein>
<dbReference type="PANTHER" id="PTHR43463">
    <property type="entry name" value="NICOTINATE-NUCLEOTIDE--DIMETHYLBENZIMIDAZOLE PHOSPHORIBOSYLTRANSFERASE"/>
    <property type="match status" value="1"/>
</dbReference>
<dbReference type="UniPathway" id="UPA00061">
    <property type="reaction ID" value="UER00516"/>
</dbReference>
<evidence type="ECO:0000256" key="8">
    <source>
        <dbReference type="ARBA" id="ARBA00030686"/>
    </source>
</evidence>
<dbReference type="HAMAP" id="MF_00230">
    <property type="entry name" value="CobT"/>
    <property type="match status" value="1"/>
</dbReference>
<dbReference type="PANTHER" id="PTHR43463:SF1">
    <property type="entry name" value="NICOTINATE-NUCLEOTIDE--DIMETHYLBENZIMIDAZOLE PHOSPHORIBOSYLTRANSFERASE"/>
    <property type="match status" value="1"/>
</dbReference>
<dbReference type="NCBIfam" id="NF000996">
    <property type="entry name" value="PRK00105.1"/>
    <property type="match status" value="1"/>
</dbReference>
<comment type="similarity">
    <text evidence="2 10">Belongs to the CobT family.</text>
</comment>
<keyword evidence="7 10" id="KW-0808">Transferase</keyword>
<dbReference type="AlphaFoldDB" id="A0A511XKN5"/>
<evidence type="ECO:0000256" key="1">
    <source>
        <dbReference type="ARBA" id="ARBA00005049"/>
    </source>
</evidence>
<dbReference type="Gene3D" id="1.10.1610.10">
    <property type="match status" value="1"/>
</dbReference>
<reference evidence="11 12" key="1">
    <citation type="submission" date="2019-07" db="EMBL/GenBank/DDBJ databases">
        <title>Whole genome shotgun sequence of Acetobacter oeni NBRC 105207.</title>
        <authorList>
            <person name="Hosoyama A."/>
            <person name="Uohara A."/>
            <person name="Ohji S."/>
            <person name="Ichikawa N."/>
        </authorList>
    </citation>
    <scope>NUCLEOTIDE SEQUENCE [LARGE SCALE GENOMIC DNA]</scope>
    <source>
        <strain evidence="11 12">NBRC 105207</strain>
    </source>
</reference>
<dbReference type="EMBL" id="BJYG01000021">
    <property type="protein sequence ID" value="GEN63515.1"/>
    <property type="molecule type" value="Genomic_DNA"/>
</dbReference>
<evidence type="ECO:0000313" key="12">
    <source>
        <dbReference type="Proteomes" id="UP000321746"/>
    </source>
</evidence>
<evidence type="ECO:0000256" key="2">
    <source>
        <dbReference type="ARBA" id="ARBA00007110"/>
    </source>
</evidence>
<evidence type="ECO:0000256" key="6">
    <source>
        <dbReference type="ARBA" id="ARBA00022676"/>
    </source>
</evidence>
<dbReference type="InterPro" id="IPR036087">
    <property type="entry name" value="Nict_dMeBzImd_PRibTrfase_sf"/>
</dbReference>